<reference evidence="3" key="4">
    <citation type="submission" date="2025-09" db="UniProtKB">
        <authorList>
            <consortium name="Ensembl"/>
        </authorList>
    </citation>
    <scope>IDENTIFICATION</scope>
</reference>
<keyword evidence="2" id="KW-0812">Transmembrane</keyword>
<evidence type="ECO:0000256" key="1">
    <source>
        <dbReference type="SAM" id="MobiDB-lite"/>
    </source>
</evidence>
<evidence type="ECO:0000313" key="3">
    <source>
        <dbReference type="Ensembl" id="ENSCINP00000031289.1"/>
    </source>
</evidence>
<name>H2XNQ6_CIOIN</name>
<keyword evidence="2" id="KW-1133">Transmembrane helix</keyword>
<reference evidence="4" key="1">
    <citation type="journal article" date="2002" name="Science">
        <title>The draft genome of Ciona intestinalis: insights into chordate and vertebrate origins.</title>
        <authorList>
            <person name="Dehal P."/>
            <person name="Satou Y."/>
            <person name="Campbell R.K."/>
            <person name="Chapman J."/>
            <person name="Degnan B."/>
            <person name="De Tomaso A."/>
            <person name="Davidson B."/>
            <person name="Di Gregorio A."/>
            <person name="Gelpke M."/>
            <person name="Goodstein D.M."/>
            <person name="Harafuji N."/>
            <person name="Hastings K.E."/>
            <person name="Ho I."/>
            <person name="Hotta K."/>
            <person name="Huang W."/>
            <person name="Kawashima T."/>
            <person name="Lemaire P."/>
            <person name="Martinez D."/>
            <person name="Meinertzhagen I.A."/>
            <person name="Necula S."/>
            <person name="Nonaka M."/>
            <person name="Putnam N."/>
            <person name="Rash S."/>
            <person name="Saiga H."/>
            <person name="Satake M."/>
            <person name="Terry A."/>
            <person name="Yamada L."/>
            <person name="Wang H.G."/>
            <person name="Awazu S."/>
            <person name="Azumi K."/>
            <person name="Boore J."/>
            <person name="Branno M."/>
            <person name="Chin-Bow S."/>
            <person name="DeSantis R."/>
            <person name="Doyle S."/>
            <person name="Francino P."/>
            <person name="Keys D.N."/>
            <person name="Haga S."/>
            <person name="Hayashi H."/>
            <person name="Hino K."/>
            <person name="Imai K.S."/>
            <person name="Inaba K."/>
            <person name="Kano S."/>
            <person name="Kobayashi K."/>
            <person name="Kobayashi M."/>
            <person name="Lee B.I."/>
            <person name="Makabe K.W."/>
            <person name="Manohar C."/>
            <person name="Matassi G."/>
            <person name="Medina M."/>
            <person name="Mochizuki Y."/>
            <person name="Mount S."/>
            <person name="Morishita T."/>
            <person name="Miura S."/>
            <person name="Nakayama A."/>
            <person name="Nishizaka S."/>
            <person name="Nomoto H."/>
            <person name="Ohta F."/>
            <person name="Oishi K."/>
            <person name="Rigoutsos I."/>
            <person name="Sano M."/>
            <person name="Sasaki A."/>
            <person name="Sasakura Y."/>
            <person name="Shoguchi E."/>
            <person name="Shin-i T."/>
            <person name="Spagnuolo A."/>
            <person name="Stainier D."/>
            <person name="Suzuki M.M."/>
            <person name="Tassy O."/>
            <person name="Takatori N."/>
            <person name="Tokuoka M."/>
            <person name="Yagi K."/>
            <person name="Yoshizaki F."/>
            <person name="Wada S."/>
            <person name="Zhang C."/>
            <person name="Hyatt P.D."/>
            <person name="Larimer F."/>
            <person name="Detter C."/>
            <person name="Doggett N."/>
            <person name="Glavina T."/>
            <person name="Hawkins T."/>
            <person name="Richardson P."/>
            <person name="Lucas S."/>
            <person name="Kohara Y."/>
            <person name="Levine M."/>
            <person name="Satoh N."/>
            <person name="Rokhsar D.S."/>
        </authorList>
    </citation>
    <scope>NUCLEOTIDE SEQUENCE [LARGE SCALE GENOMIC DNA]</scope>
</reference>
<gene>
    <name evidence="3" type="primary">LOC100187358</name>
</gene>
<dbReference type="GeneTree" id="ENSGT00390000015403"/>
<feature type="transmembrane region" description="Helical" evidence="2">
    <location>
        <begin position="233"/>
        <end position="255"/>
    </location>
</feature>
<dbReference type="Ensembl" id="ENSCINT00000031057.1">
    <property type="protein sequence ID" value="ENSCINP00000031289.1"/>
    <property type="gene ID" value="ENSCING00000022119.1"/>
</dbReference>
<keyword evidence="2" id="KW-0472">Membrane</keyword>
<sequence length="311" mass="33569">MNKKVVAIAVICAFLCLAQIGLGLYAFFEPKWLVGTTTLATVETFQNPIDPDRLEDRLAVVNNMTLNNNTDPLGPITPVQTPPVTDPTTIVVNNMTLNNNTDPLGPITPVQAPPVTDPTTIVVNNNTDPLGPITPVQAPPLTDPTTIDPNAIYVDAAIGILQTVINGKSNNENREGLKSVVGFVMISLVASTFSLFHCMSLLISECCGCRKCEKGCKTCRTCLKFVVKKLKDVAASSYAASVSAAVSDAMFAYTANDLTDIQFGPSVYVLIASVLLSITTGLLSIDTSKKEKKNEENRQRYEMRENPNRES</sequence>
<evidence type="ECO:0000313" key="4">
    <source>
        <dbReference type="Proteomes" id="UP000008144"/>
    </source>
</evidence>
<dbReference type="AlphaFoldDB" id="H2XNQ6"/>
<reference evidence="3" key="2">
    <citation type="journal article" date="2008" name="Genome Biol.">
        <title>Improved genome assembly and evidence-based global gene model set for the chordate Ciona intestinalis: new insight into intron and operon populations.</title>
        <authorList>
            <person name="Satou Y."/>
            <person name="Mineta K."/>
            <person name="Ogasawara M."/>
            <person name="Sasakura Y."/>
            <person name="Shoguchi E."/>
            <person name="Ueno K."/>
            <person name="Yamada L."/>
            <person name="Matsumoto J."/>
            <person name="Wasserscheid J."/>
            <person name="Dewar K."/>
            <person name="Wiley G.B."/>
            <person name="Macmil S.L."/>
            <person name="Roe B.A."/>
            <person name="Zeller R.W."/>
            <person name="Hastings K.E."/>
            <person name="Lemaire P."/>
            <person name="Lindquist E."/>
            <person name="Endo T."/>
            <person name="Hotta K."/>
            <person name="Inaba K."/>
        </authorList>
    </citation>
    <scope>NUCLEOTIDE SEQUENCE [LARGE SCALE GENOMIC DNA]</scope>
    <source>
        <strain evidence="3">wild type</strain>
    </source>
</reference>
<protein>
    <submittedName>
        <fullName evidence="3">Uncharacterized LOC100187358</fullName>
    </submittedName>
</protein>
<feature type="transmembrane region" description="Helical" evidence="2">
    <location>
        <begin position="180"/>
        <end position="203"/>
    </location>
</feature>
<keyword evidence="4" id="KW-1185">Reference proteome</keyword>
<feature type="region of interest" description="Disordered" evidence="1">
    <location>
        <begin position="292"/>
        <end position="311"/>
    </location>
</feature>
<dbReference type="GO" id="GO:0005886">
    <property type="term" value="C:plasma membrane"/>
    <property type="evidence" value="ECO:0000318"/>
    <property type="project" value="GO_Central"/>
</dbReference>
<evidence type="ECO:0000256" key="2">
    <source>
        <dbReference type="SAM" id="Phobius"/>
    </source>
</evidence>
<dbReference type="RefSeq" id="XP_002125226.1">
    <property type="nucleotide sequence ID" value="XM_002125190.4"/>
</dbReference>
<dbReference type="Gene3D" id="1.20.140.150">
    <property type="match status" value="1"/>
</dbReference>
<dbReference type="KEGG" id="cin:100187358"/>
<dbReference type="OMA" id="LISECCG"/>
<dbReference type="HOGENOM" id="CLU_1102457_0_0_1"/>
<proteinExistence type="predicted"/>
<reference evidence="3" key="3">
    <citation type="submission" date="2025-08" db="UniProtKB">
        <authorList>
            <consortium name="Ensembl"/>
        </authorList>
    </citation>
    <scope>IDENTIFICATION</scope>
</reference>
<accession>A0A1W2WB97</accession>
<dbReference type="GeneID" id="100187358"/>
<feature type="transmembrane region" description="Helical" evidence="2">
    <location>
        <begin position="267"/>
        <end position="285"/>
    </location>
</feature>
<organism evidence="3 4">
    <name type="scientific">Ciona intestinalis</name>
    <name type="common">Transparent sea squirt</name>
    <name type="synonym">Ascidia intestinalis</name>
    <dbReference type="NCBI Taxonomy" id="7719"/>
    <lineage>
        <taxon>Eukaryota</taxon>
        <taxon>Metazoa</taxon>
        <taxon>Chordata</taxon>
        <taxon>Tunicata</taxon>
        <taxon>Ascidiacea</taxon>
        <taxon>Phlebobranchia</taxon>
        <taxon>Cionidae</taxon>
        <taxon>Ciona</taxon>
    </lineage>
</organism>
<accession>H2XNQ6</accession>
<dbReference type="Proteomes" id="UP000008144">
    <property type="component" value="Chromosome 4"/>
</dbReference>
<dbReference type="EMBL" id="EAAA01001959">
    <property type="status" value="NOT_ANNOTATED_CDS"/>
    <property type="molecule type" value="Genomic_DNA"/>
</dbReference>
<dbReference type="InParanoid" id="H2XNQ6"/>